<dbReference type="Pfam" id="PF00179">
    <property type="entry name" value="UQ_con"/>
    <property type="match status" value="1"/>
</dbReference>
<dbReference type="Gene3D" id="3.10.110.10">
    <property type="entry name" value="Ubiquitin Conjugating Enzyme"/>
    <property type="match status" value="1"/>
</dbReference>
<evidence type="ECO:0000256" key="8">
    <source>
        <dbReference type="ARBA" id="ARBA00044084"/>
    </source>
</evidence>
<reference evidence="16" key="2">
    <citation type="submission" date="2012-08" db="EMBL/GenBank/DDBJ databases">
        <title>Genome sequence of Kazachstania naganishii.</title>
        <authorList>
            <person name="Gordon J.L."/>
            <person name="Armisen D."/>
            <person name="Proux-Wera E."/>
            <person name="OhEigeartaigh S.S."/>
            <person name="Byrne K.P."/>
            <person name="Wolfe K.H."/>
        </authorList>
    </citation>
    <scope>NUCLEOTIDE SEQUENCE [LARGE SCALE GENOMIC DNA]</scope>
    <source>
        <strain evidence="16">ATCC MYA-139 / BCRC 22969 / CBS 8797 / CCRC 22969 / KCTC 17520 / NBRC 10181 / NCYC 3082</strain>
    </source>
</reference>
<evidence type="ECO:0000256" key="5">
    <source>
        <dbReference type="ARBA" id="ARBA00022840"/>
    </source>
</evidence>
<keyword evidence="2" id="KW-0808">Transferase</keyword>
<comment type="pathway">
    <text evidence="1">Protein modification; protein neddylation.</text>
</comment>
<evidence type="ECO:0000256" key="2">
    <source>
        <dbReference type="ARBA" id="ARBA00022679"/>
    </source>
</evidence>
<dbReference type="GO" id="GO:0061654">
    <property type="term" value="F:NEDD8 conjugating enzyme activity"/>
    <property type="evidence" value="ECO:0007669"/>
    <property type="project" value="UniProtKB-EC"/>
</dbReference>
<keyword evidence="16" id="KW-1185">Reference proteome</keyword>
<dbReference type="eggNOG" id="KOG0420">
    <property type="taxonomic scope" value="Eukaryota"/>
</dbReference>
<evidence type="ECO:0000256" key="12">
    <source>
        <dbReference type="PROSITE-ProRule" id="PRU10133"/>
    </source>
</evidence>
<sequence>MLNKTESSSDPVELFRVSSIRKSSPALSPAGDYLHVVLSPARVRLGRDIESVELPPTVSMHVISHPSDITKQPELLLILSIDEGFYNLGHFRFQFTINENYPIEPPKVVCLTKIYHPNINRTGEICLNILREDWSPALDLQSVIIGLLFLFIEPNPKDPLNKQAADTLLHDPAVFKHIVQKSMAGESINMIAYDNVL</sequence>
<organism evidence="15 16">
    <name type="scientific">Huiozyma naganishii (strain ATCC MYA-139 / BCRC 22969 / CBS 8797 / KCTC 17520 / NBRC 10181 / NCYC 3082 / Yp74L-3)</name>
    <name type="common">Yeast</name>
    <name type="synonym">Kazachstania naganishii</name>
    <dbReference type="NCBI Taxonomy" id="1071383"/>
    <lineage>
        <taxon>Eukaryota</taxon>
        <taxon>Fungi</taxon>
        <taxon>Dikarya</taxon>
        <taxon>Ascomycota</taxon>
        <taxon>Saccharomycotina</taxon>
        <taxon>Saccharomycetes</taxon>
        <taxon>Saccharomycetales</taxon>
        <taxon>Saccharomycetaceae</taxon>
        <taxon>Huiozyma</taxon>
    </lineage>
</organism>
<feature type="domain" description="UBC core" evidence="14">
    <location>
        <begin position="40"/>
        <end position="188"/>
    </location>
</feature>
<comment type="catalytic activity">
    <reaction evidence="6">
        <text>[E1 NEDD8-activating enzyme]-S-[NEDD8 protein]-yl-L-cysteine + [E2 NEDD8-conjugating enzyme]-L-cysteine = [E1 NEDD8-activating enzyme]-L-cysteine + [E2 NEDD8-conjugating enzyme]-S-[NEDD8-protein]-yl-L-cysteine.</text>
        <dbReference type="EC" id="2.3.2.34"/>
    </reaction>
</comment>
<evidence type="ECO:0000259" key="14">
    <source>
        <dbReference type="PROSITE" id="PS50127"/>
    </source>
</evidence>
<dbReference type="SMART" id="SM00212">
    <property type="entry name" value="UBCc"/>
    <property type="match status" value="1"/>
</dbReference>
<dbReference type="CDD" id="cd23794">
    <property type="entry name" value="UBCc_UBE2F_UBE2M"/>
    <property type="match status" value="1"/>
</dbReference>
<dbReference type="EMBL" id="HE978322">
    <property type="protein sequence ID" value="CCK72078.1"/>
    <property type="molecule type" value="Genomic_DNA"/>
</dbReference>
<dbReference type="FunFam" id="3.10.110.10:FF:000005">
    <property type="entry name" value="NEDD8-conjugating enzyme Ubc12"/>
    <property type="match status" value="1"/>
</dbReference>
<keyword evidence="3 13" id="KW-0547">Nucleotide-binding</keyword>
<evidence type="ECO:0000256" key="10">
    <source>
        <dbReference type="ARBA" id="ARBA00044279"/>
    </source>
</evidence>
<evidence type="ECO:0000256" key="3">
    <source>
        <dbReference type="ARBA" id="ARBA00022741"/>
    </source>
</evidence>
<evidence type="ECO:0000256" key="7">
    <source>
        <dbReference type="ARBA" id="ARBA00044047"/>
    </source>
</evidence>
<dbReference type="InterPro" id="IPR016135">
    <property type="entry name" value="UBQ-conjugating_enzyme/RWD"/>
</dbReference>
<evidence type="ECO:0000256" key="4">
    <source>
        <dbReference type="ARBA" id="ARBA00022786"/>
    </source>
</evidence>
<evidence type="ECO:0000313" key="16">
    <source>
        <dbReference type="Proteomes" id="UP000006310"/>
    </source>
</evidence>
<accession>J7RQL3</accession>
<keyword evidence="4 13" id="KW-0833">Ubl conjugation pathway</keyword>
<reference evidence="15 16" key="1">
    <citation type="journal article" date="2011" name="Proc. Natl. Acad. Sci. U.S.A.">
        <title>Evolutionary erosion of yeast sex chromosomes by mating-type switching accidents.</title>
        <authorList>
            <person name="Gordon J.L."/>
            <person name="Armisen D."/>
            <person name="Proux-Wera E."/>
            <person name="Oheigeartaigh S.S."/>
            <person name="Byrne K.P."/>
            <person name="Wolfe K.H."/>
        </authorList>
    </citation>
    <scope>NUCLEOTIDE SEQUENCE [LARGE SCALE GENOMIC DNA]</scope>
    <source>
        <strain evidence="16">ATCC MYA-139 / BCRC 22969 / CBS 8797 / CCRC 22969 / KCTC 17520 / NBRC 10181 / NCYC 3082</strain>
    </source>
</reference>
<comment type="similarity">
    <text evidence="13">Belongs to the ubiquitin-conjugating enzyme family.</text>
</comment>
<evidence type="ECO:0000256" key="11">
    <source>
        <dbReference type="ARBA" id="ARBA00044315"/>
    </source>
</evidence>
<evidence type="ECO:0000313" key="15">
    <source>
        <dbReference type="EMBL" id="CCK72078.1"/>
    </source>
</evidence>
<evidence type="ECO:0000256" key="6">
    <source>
        <dbReference type="ARBA" id="ARBA00043698"/>
    </source>
</evidence>
<dbReference type="InterPro" id="IPR000608">
    <property type="entry name" value="UBC"/>
</dbReference>
<dbReference type="PANTHER" id="PTHR24068">
    <property type="entry name" value="UBIQUITIN-CONJUGATING ENZYME E2"/>
    <property type="match status" value="1"/>
</dbReference>
<protein>
    <recommendedName>
        <fullName evidence="9">NEDD8-conjugating enzyme UBC12</fullName>
        <ecNumber evidence="7">2.3.2.34</ecNumber>
    </recommendedName>
    <alternativeName>
        <fullName evidence="8">NEDD8-conjugating enzyme Ubc12</fullName>
    </alternativeName>
    <alternativeName>
        <fullName evidence="10">RUB1-conjugating enzyme</fullName>
    </alternativeName>
    <alternativeName>
        <fullName evidence="11">Ubiquitin carrier protein 12</fullName>
    </alternativeName>
</protein>
<dbReference type="HOGENOM" id="CLU_030988_6_0_1"/>
<evidence type="ECO:0000256" key="9">
    <source>
        <dbReference type="ARBA" id="ARBA00044092"/>
    </source>
</evidence>
<dbReference type="InterPro" id="IPR023313">
    <property type="entry name" value="UBQ-conjugating_AS"/>
</dbReference>
<dbReference type="EC" id="2.3.2.34" evidence="7"/>
<dbReference type="Proteomes" id="UP000006310">
    <property type="component" value="Chromosome 9"/>
</dbReference>
<keyword evidence="5 13" id="KW-0067">ATP-binding</keyword>
<dbReference type="PROSITE" id="PS00183">
    <property type="entry name" value="UBC_1"/>
    <property type="match status" value="1"/>
</dbReference>
<dbReference type="GeneID" id="34527821"/>
<gene>
    <name evidence="15" type="primary">KNAG0I02940</name>
    <name evidence="15" type="ordered locus">KNAG_0I02940</name>
</gene>
<feature type="active site" description="Glycyl thioester intermediate" evidence="12">
    <location>
        <position position="126"/>
    </location>
</feature>
<dbReference type="RefSeq" id="XP_022466323.1">
    <property type="nucleotide sequence ID" value="XM_022609981.1"/>
</dbReference>
<dbReference type="GO" id="GO:0005524">
    <property type="term" value="F:ATP binding"/>
    <property type="evidence" value="ECO:0007669"/>
    <property type="project" value="UniProtKB-UniRule"/>
</dbReference>
<dbReference type="AlphaFoldDB" id="J7RQL3"/>
<dbReference type="OMA" id="YDNIVSP"/>
<dbReference type="SUPFAM" id="SSF54495">
    <property type="entry name" value="UBC-like"/>
    <property type="match status" value="1"/>
</dbReference>
<name>J7RQL3_HUIN7</name>
<dbReference type="KEGG" id="kng:KNAG_0I02940"/>
<evidence type="ECO:0000256" key="1">
    <source>
        <dbReference type="ARBA" id="ARBA00005032"/>
    </source>
</evidence>
<dbReference type="OrthoDB" id="10249039at2759"/>
<dbReference type="STRING" id="1071383.J7RQL3"/>
<dbReference type="PROSITE" id="PS50127">
    <property type="entry name" value="UBC_2"/>
    <property type="match status" value="1"/>
</dbReference>
<dbReference type="GO" id="GO:0045116">
    <property type="term" value="P:protein neddylation"/>
    <property type="evidence" value="ECO:0007669"/>
    <property type="project" value="EnsemblFungi"/>
</dbReference>
<proteinExistence type="inferred from homology"/>
<evidence type="ECO:0000256" key="13">
    <source>
        <dbReference type="RuleBase" id="RU362109"/>
    </source>
</evidence>